<dbReference type="AlphaFoldDB" id="F0QVE8"/>
<sequence length="241" mass="27919">MLIVLIMGLMIFAPNIEASIPMLKSILPIVIKRFRRLSLPLPQEYCRLAIMNPNDAVRLLMEFGDSFVRLWGWVSDFLRVIMVFEPSAVIYCYENIDRLKRTMNISIDIARLIIKYRLSDKINYDEWLRLSRNLVRVGSSVLHQQSVIVFDNYVQFIENLPNSTDIILLGPLIPTPIDLLALISSRKLGNDYLPRTVDYIIKYIGDYIVTSRDLTEAFLRLINDNEYINFVKSTGLPMILS</sequence>
<organism evidence="1 2">
    <name type="scientific">Vulcanisaeta moutnovskia (strain 768-28)</name>
    <dbReference type="NCBI Taxonomy" id="985053"/>
    <lineage>
        <taxon>Archaea</taxon>
        <taxon>Thermoproteota</taxon>
        <taxon>Thermoprotei</taxon>
        <taxon>Thermoproteales</taxon>
        <taxon>Thermoproteaceae</taxon>
        <taxon>Vulcanisaeta</taxon>
    </lineage>
</organism>
<dbReference type="KEGG" id="vmo:VMUT_1849"/>
<dbReference type="EMBL" id="CP002529">
    <property type="protein sequence ID" value="ADY02050.1"/>
    <property type="molecule type" value="Genomic_DNA"/>
</dbReference>
<dbReference type="STRING" id="985053.VMUT_1849"/>
<proteinExistence type="predicted"/>
<keyword evidence="2" id="KW-1185">Reference proteome</keyword>
<name>F0QVE8_VULM7</name>
<evidence type="ECO:0000313" key="2">
    <source>
        <dbReference type="Proteomes" id="UP000007485"/>
    </source>
</evidence>
<protein>
    <submittedName>
        <fullName evidence="1">Uncharacterized protein</fullName>
    </submittedName>
</protein>
<dbReference type="HOGENOM" id="CLU_1149872_0_0_2"/>
<dbReference type="Proteomes" id="UP000007485">
    <property type="component" value="Chromosome"/>
</dbReference>
<accession>F0QVE8</accession>
<gene>
    <name evidence="1" type="ordered locus">VMUT_1849</name>
</gene>
<evidence type="ECO:0000313" key="1">
    <source>
        <dbReference type="EMBL" id="ADY02050.1"/>
    </source>
</evidence>
<reference evidence="1 2" key="1">
    <citation type="journal article" date="2011" name="J. Bacteriol.">
        <title>Complete genome sequence of 'Vulcanisaeta moutnovskia' strain 768-28, a novel member of the hyperthermophilic crenarchaeal genus vulcanisaeta.</title>
        <authorList>
            <person name="Gumerov V.M."/>
            <person name="Mardanov A.V."/>
            <person name="Beletsky A.V."/>
            <person name="Prokofeva M.I."/>
            <person name="Bonch-Osmolovskaya E.A."/>
            <person name="Ravin N.V."/>
            <person name="Skryabin K.G."/>
        </authorList>
    </citation>
    <scope>NUCLEOTIDE SEQUENCE [LARGE SCALE GENOMIC DNA]</scope>
    <source>
        <strain evidence="1 2">768-28</strain>
    </source>
</reference>
<dbReference type="eggNOG" id="arCOG05654">
    <property type="taxonomic scope" value="Archaea"/>
</dbReference>